<dbReference type="EMBL" id="NWBU01000009">
    <property type="protein sequence ID" value="PTQ10918.1"/>
    <property type="molecule type" value="Genomic_DNA"/>
</dbReference>
<comment type="caution">
    <text evidence="3">The sequence shown here is derived from an EMBL/GenBank/DDBJ whole genome shotgun (WGS) entry which is preliminary data.</text>
</comment>
<accession>A0A2T5FXQ3</accession>
<sequence>MKLRWSVAPMIVAAVALAGCDKAGSDNSAKPSAPVAAVAPPAGQQWTDIVAKTPQGGFIMGNPEAPVKLVEYASLTCPHCRDFTAAAAEPLRENYIKSGKVSWEFRPYVLNSLDVAATLLTRCQGPAPYFKLAEQVYADQGAWIGRFQALPEAEAQRIQALPPEQQFRALAGAAGLDGFFRARGLPQAKIDACLSDKAALDEIVKIRDLGTNQDKITGTPSFLINGELQESVYDWTLLEAKLREAVG</sequence>
<dbReference type="PROSITE" id="PS51257">
    <property type="entry name" value="PROKAR_LIPOPROTEIN"/>
    <property type="match status" value="1"/>
</dbReference>
<dbReference type="SUPFAM" id="SSF52833">
    <property type="entry name" value="Thioredoxin-like"/>
    <property type="match status" value="1"/>
</dbReference>
<dbReference type="InterPro" id="IPR036249">
    <property type="entry name" value="Thioredoxin-like_sf"/>
</dbReference>
<feature type="domain" description="Thioredoxin-like fold" evidence="2">
    <location>
        <begin position="56"/>
        <end position="230"/>
    </location>
</feature>
<dbReference type="AlphaFoldDB" id="A0A2T5FXQ3"/>
<dbReference type="InterPro" id="IPR012336">
    <property type="entry name" value="Thioredoxin-like_fold"/>
</dbReference>
<reference evidence="3 4" key="1">
    <citation type="submission" date="2017-09" db="EMBL/GenBank/DDBJ databases">
        <title>Sphingomonas panjinensis sp.nov., isolated from oil-contaminated soil.</title>
        <authorList>
            <person name="Wang L."/>
            <person name="Chen L."/>
        </authorList>
    </citation>
    <scope>NUCLEOTIDE SEQUENCE [LARGE SCALE GENOMIC DNA]</scope>
    <source>
        <strain evidence="3 4">FW-11</strain>
    </source>
</reference>
<dbReference type="Pfam" id="PF13462">
    <property type="entry name" value="Thioredoxin_4"/>
    <property type="match status" value="1"/>
</dbReference>
<evidence type="ECO:0000313" key="3">
    <source>
        <dbReference type="EMBL" id="PTQ10918.1"/>
    </source>
</evidence>
<evidence type="ECO:0000313" key="4">
    <source>
        <dbReference type="Proteomes" id="UP000244162"/>
    </source>
</evidence>
<proteinExistence type="predicted"/>
<evidence type="ECO:0000256" key="1">
    <source>
        <dbReference type="SAM" id="SignalP"/>
    </source>
</evidence>
<dbReference type="RefSeq" id="WP_107967967.1">
    <property type="nucleotide sequence ID" value="NZ_NWBU01000009.1"/>
</dbReference>
<dbReference type="Gene3D" id="3.40.30.10">
    <property type="entry name" value="Glutaredoxin"/>
    <property type="match status" value="1"/>
</dbReference>
<gene>
    <name evidence="3" type="ORF">CLG96_11080</name>
</gene>
<dbReference type="OrthoDB" id="8478320at2"/>
<keyword evidence="1" id="KW-0732">Signal</keyword>
<organism evidence="3 4">
    <name type="scientific">Sphingomonas oleivorans</name>
    <dbReference type="NCBI Taxonomy" id="1735121"/>
    <lineage>
        <taxon>Bacteria</taxon>
        <taxon>Pseudomonadati</taxon>
        <taxon>Pseudomonadota</taxon>
        <taxon>Alphaproteobacteria</taxon>
        <taxon>Sphingomonadales</taxon>
        <taxon>Sphingomonadaceae</taxon>
        <taxon>Sphingomonas</taxon>
    </lineage>
</organism>
<keyword evidence="4" id="KW-1185">Reference proteome</keyword>
<protein>
    <submittedName>
        <fullName evidence="3">Protein-disulfide isomerase</fullName>
    </submittedName>
</protein>
<feature type="chain" id="PRO_5015672798" evidence="1">
    <location>
        <begin position="19"/>
        <end position="247"/>
    </location>
</feature>
<dbReference type="Gene3D" id="1.10.40.110">
    <property type="match status" value="1"/>
</dbReference>
<keyword evidence="3" id="KW-0413">Isomerase</keyword>
<evidence type="ECO:0000259" key="2">
    <source>
        <dbReference type="Pfam" id="PF13462"/>
    </source>
</evidence>
<name>A0A2T5FXQ3_9SPHN</name>
<dbReference type="Proteomes" id="UP000244162">
    <property type="component" value="Unassembled WGS sequence"/>
</dbReference>
<feature type="signal peptide" evidence="1">
    <location>
        <begin position="1"/>
        <end position="18"/>
    </location>
</feature>
<dbReference type="GO" id="GO:0016853">
    <property type="term" value="F:isomerase activity"/>
    <property type="evidence" value="ECO:0007669"/>
    <property type="project" value="UniProtKB-KW"/>
</dbReference>